<reference evidence="2" key="2">
    <citation type="submission" date="2021-04" db="EMBL/GenBank/DDBJ databases">
        <title>Genome-wide patterns of bracovirus chromosomal integration into multiple host tissues during parasitism.</title>
        <authorList>
            <person name="Chebbi M.A.C."/>
        </authorList>
    </citation>
    <scope>NUCLEOTIDE SEQUENCE</scope>
    <source>
        <tissue evidence="2">Whole body</tissue>
    </source>
</reference>
<keyword evidence="1" id="KW-0472">Membrane</keyword>
<evidence type="ECO:0000313" key="3">
    <source>
        <dbReference type="Proteomes" id="UP000729913"/>
    </source>
</evidence>
<dbReference type="Proteomes" id="UP000729913">
    <property type="component" value="Unassembled WGS sequence"/>
</dbReference>
<accession>A0A8J5VAV9</accession>
<evidence type="ECO:0000313" key="2">
    <source>
        <dbReference type="EMBL" id="KAG8039498.1"/>
    </source>
</evidence>
<feature type="transmembrane region" description="Helical" evidence="1">
    <location>
        <begin position="6"/>
        <end position="24"/>
    </location>
</feature>
<evidence type="ECO:0000256" key="1">
    <source>
        <dbReference type="SAM" id="Phobius"/>
    </source>
</evidence>
<comment type="caution">
    <text evidence="2">The sequence shown here is derived from an EMBL/GenBank/DDBJ whole genome shotgun (WGS) entry which is preliminary data.</text>
</comment>
<feature type="transmembrane region" description="Helical" evidence="1">
    <location>
        <begin position="44"/>
        <end position="62"/>
    </location>
</feature>
<keyword evidence="1" id="KW-1133">Transmembrane helix</keyword>
<keyword evidence="3" id="KW-1185">Reference proteome</keyword>
<dbReference type="EMBL" id="JAAOIC020000035">
    <property type="protein sequence ID" value="KAG8039498.1"/>
    <property type="molecule type" value="Genomic_DNA"/>
</dbReference>
<reference evidence="2" key="1">
    <citation type="submission" date="2020-03" db="EMBL/GenBank/DDBJ databases">
        <authorList>
            <person name="Chebbi M.A."/>
            <person name="Drezen J.M."/>
        </authorList>
    </citation>
    <scope>NUCLEOTIDE SEQUENCE</scope>
    <source>
        <tissue evidence="2">Whole body</tissue>
    </source>
</reference>
<name>A0A8J5VAV9_9HYME</name>
<keyword evidence="1" id="KW-0812">Transmembrane</keyword>
<proteinExistence type="predicted"/>
<organism evidence="2 3">
    <name type="scientific">Cotesia typhae</name>
    <dbReference type="NCBI Taxonomy" id="2053667"/>
    <lineage>
        <taxon>Eukaryota</taxon>
        <taxon>Metazoa</taxon>
        <taxon>Ecdysozoa</taxon>
        <taxon>Arthropoda</taxon>
        <taxon>Hexapoda</taxon>
        <taxon>Insecta</taxon>
        <taxon>Pterygota</taxon>
        <taxon>Neoptera</taxon>
        <taxon>Endopterygota</taxon>
        <taxon>Hymenoptera</taxon>
        <taxon>Apocrita</taxon>
        <taxon>Ichneumonoidea</taxon>
        <taxon>Braconidae</taxon>
        <taxon>Microgastrinae</taxon>
        <taxon>Cotesia</taxon>
    </lineage>
</organism>
<protein>
    <submittedName>
        <fullName evidence="2">Uncharacterized protein</fullName>
    </submittedName>
</protein>
<dbReference type="AlphaFoldDB" id="A0A8J5VAV9"/>
<sequence length="70" mass="7854">MFKDRLFTFFILMACVYVITAHVVKREEDSAEKKSMIKKLDELLIGLPLLGGLLGYLLSPILNRVDGLVG</sequence>
<gene>
    <name evidence="2" type="ORF">G9C98_008141</name>
</gene>